<dbReference type="RefSeq" id="WP_310270713.1">
    <property type="nucleotide sequence ID" value="NZ_JAVDXW010000001.1"/>
</dbReference>
<evidence type="ECO:0000313" key="2">
    <source>
        <dbReference type="Proteomes" id="UP001180845"/>
    </source>
</evidence>
<name>A0AAE3Z9W2_9ACTN</name>
<sequence length="125" mass="13329">MGQRAWSGFEAEWARGCCKTLAELARWLDTVGRCGQQELTESILGSEEAPFPATREVAAAVVGRVVVSETGGPGPAARALRVLGVLICAALGRPEKCPCWRAMVKSGIDHAREQLREGFPEPAAP</sequence>
<comment type="caution">
    <text evidence="1">The sequence shown here is derived from an EMBL/GenBank/DDBJ whole genome shotgun (WGS) entry which is preliminary data.</text>
</comment>
<reference evidence="1" key="1">
    <citation type="submission" date="2023-07" db="EMBL/GenBank/DDBJ databases">
        <title>Sequencing the genomes of 1000 actinobacteria strains.</title>
        <authorList>
            <person name="Klenk H.-P."/>
        </authorList>
    </citation>
    <scope>NUCLEOTIDE SEQUENCE</scope>
    <source>
        <strain evidence="1">DSM 45977</strain>
    </source>
</reference>
<proteinExistence type="predicted"/>
<protein>
    <submittedName>
        <fullName evidence="1">Uncharacterized protein</fullName>
    </submittedName>
</protein>
<dbReference type="EMBL" id="JAVDXW010000001">
    <property type="protein sequence ID" value="MDR7301008.1"/>
    <property type="molecule type" value="Genomic_DNA"/>
</dbReference>
<dbReference type="AlphaFoldDB" id="A0AAE3Z9W2"/>
<keyword evidence="2" id="KW-1185">Reference proteome</keyword>
<dbReference type="Proteomes" id="UP001180845">
    <property type="component" value="Unassembled WGS sequence"/>
</dbReference>
<gene>
    <name evidence="1" type="ORF">JOF55_001189</name>
</gene>
<evidence type="ECO:0000313" key="1">
    <source>
        <dbReference type="EMBL" id="MDR7301008.1"/>
    </source>
</evidence>
<accession>A0AAE3Z9W2</accession>
<organism evidence="1 2">
    <name type="scientific">Haloactinomyces albus</name>
    <dbReference type="NCBI Taxonomy" id="1352928"/>
    <lineage>
        <taxon>Bacteria</taxon>
        <taxon>Bacillati</taxon>
        <taxon>Actinomycetota</taxon>
        <taxon>Actinomycetes</taxon>
        <taxon>Actinopolysporales</taxon>
        <taxon>Actinopolysporaceae</taxon>
        <taxon>Haloactinomyces</taxon>
    </lineage>
</organism>